<feature type="domain" description="DUF2062" evidence="2">
    <location>
        <begin position="39"/>
        <end position="176"/>
    </location>
</feature>
<comment type="caution">
    <text evidence="3">The sequence shown here is derived from an EMBL/GenBank/DDBJ whole genome shotgun (WGS) entry which is preliminary data.</text>
</comment>
<keyword evidence="4" id="KW-1185">Reference proteome</keyword>
<organism evidence="3 4">
    <name type="scientific">Halarcobacter anaerophilus</name>
    <dbReference type="NCBI Taxonomy" id="877500"/>
    <lineage>
        <taxon>Bacteria</taxon>
        <taxon>Pseudomonadati</taxon>
        <taxon>Campylobacterota</taxon>
        <taxon>Epsilonproteobacteria</taxon>
        <taxon>Campylobacterales</taxon>
        <taxon>Arcobacteraceae</taxon>
        <taxon>Halarcobacter</taxon>
    </lineage>
</organism>
<evidence type="ECO:0000313" key="3">
    <source>
        <dbReference type="EMBL" id="RXJ64615.1"/>
    </source>
</evidence>
<keyword evidence="1" id="KW-0812">Transmembrane</keyword>
<evidence type="ECO:0000259" key="2">
    <source>
        <dbReference type="Pfam" id="PF09835"/>
    </source>
</evidence>
<accession>A0A4Q0Y4T3</accession>
<sequence length="183" mass="21393">MTLCLIKFYNFNKGVFLPRKKLKKILPTHEKIKEQKLLKIFGDFLHKREIWSLSRKKVLGGVFIGIFVAALPMPFQMVLASLLAIIFNVNLPISFALIFISNPLTMPFMFYIEYEIGNFILNPPNPVEFNFDSMYENFDQIALSLYLGSIILGLSSAVFLRMLVNFLWIRTVRKDRKTNKRYK</sequence>
<feature type="transmembrane region" description="Helical" evidence="1">
    <location>
        <begin position="143"/>
        <end position="168"/>
    </location>
</feature>
<dbReference type="PANTHER" id="PTHR40547">
    <property type="entry name" value="SLL0298 PROTEIN"/>
    <property type="match status" value="1"/>
</dbReference>
<keyword evidence="1" id="KW-0472">Membrane</keyword>
<keyword evidence="1" id="KW-1133">Transmembrane helix</keyword>
<evidence type="ECO:0000313" key="4">
    <source>
        <dbReference type="Proteomes" id="UP000290191"/>
    </source>
</evidence>
<dbReference type="AlphaFoldDB" id="A0A4Q0Y4T3"/>
<dbReference type="OrthoDB" id="9794343at2"/>
<proteinExistence type="predicted"/>
<reference evidence="3 4" key="1">
    <citation type="submission" date="2017-10" db="EMBL/GenBank/DDBJ databases">
        <title>Genomics of the genus Arcobacter.</title>
        <authorList>
            <person name="Perez-Cataluna A."/>
            <person name="Figueras M.J."/>
        </authorList>
    </citation>
    <scope>NUCLEOTIDE SEQUENCE [LARGE SCALE GENOMIC DNA]</scope>
    <source>
        <strain evidence="3 4">DSM 24636</strain>
    </source>
</reference>
<dbReference type="PANTHER" id="PTHR40547:SF1">
    <property type="entry name" value="SLL0298 PROTEIN"/>
    <property type="match status" value="1"/>
</dbReference>
<dbReference type="InterPro" id="IPR018639">
    <property type="entry name" value="DUF2062"/>
</dbReference>
<feature type="transmembrane region" description="Helical" evidence="1">
    <location>
        <begin position="82"/>
        <end position="101"/>
    </location>
</feature>
<dbReference type="Pfam" id="PF09835">
    <property type="entry name" value="DUF2062"/>
    <property type="match status" value="1"/>
</dbReference>
<dbReference type="EMBL" id="PDKO01000001">
    <property type="protein sequence ID" value="RXJ64615.1"/>
    <property type="molecule type" value="Genomic_DNA"/>
</dbReference>
<evidence type="ECO:0000256" key="1">
    <source>
        <dbReference type="SAM" id="Phobius"/>
    </source>
</evidence>
<gene>
    <name evidence="3" type="ORF">CRV06_01260</name>
</gene>
<name>A0A4Q0Y4T3_9BACT</name>
<protein>
    <submittedName>
        <fullName evidence="3">DUF2062 domain-containing protein</fullName>
    </submittedName>
</protein>
<dbReference type="Proteomes" id="UP000290191">
    <property type="component" value="Unassembled WGS sequence"/>
</dbReference>